<dbReference type="STRING" id="1454373.ACMU_08705"/>
<dbReference type="Proteomes" id="UP000026249">
    <property type="component" value="Unassembled WGS sequence"/>
</dbReference>
<dbReference type="Pfam" id="PF08241">
    <property type="entry name" value="Methyltransf_11"/>
    <property type="match status" value="1"/>
</dbReference>
<proteinExistence type="predicted"/>
<evidence type="ECO:0000313" key="3">
    <source>
        <dbReference type="Proteomes" id="UP000026249"/>
    </source>
</evidence>
<dbReference type="Gene3D" id="3.40.50.150">
    <property type="entry name" value="Vaccinia Virus protein VP39"/>
    <property type="match status" value="1"/>
</dbReference>
<dbReference type="SUPFAM" id="SSF53335">
    <property type="entry name" value="S-adenosyl-L-methionine-dependent methyltransferases"/>
    <property type="match status" value="1"/>
</dbReference>
<dbReference type="GO" id="GO:0008757">
    <property type="term" value="F:S-adenosylmethionine-dependent methyltransferase activity"/>
    <property type="evidence" value="ECO:0007669"/>
    <property type="project" value="InterPro"/>
</dbReference>
<dbReference type="InterPro" id="IPR013216">
    <property type="entry name" value="Methyltransf_11"/>
</dbReference>
<dbReference type="RefSeq" id="WP_035257819.1">
    <property type="nucleotide sequence ID" value="NZ_JFKE01000003.1"/>
</dbReference>
<organism evidence="2 3">
    <name type="scientific">Actibacterium mucosum KCTC 23349</name>
    <dbReference type="NCBI Taxonomy" id="1454373"/>
    <lineage>
        <taxon>Bacteria</taxon>
        <taxon>Pseudomonadati</taxon>
        <taxon>Pseudomonadota</taxon>
        <taxon>Alphaproteobacteria</taxon>
        <taxon>Rhodobacterales</taxon>
        <taxon>Roseobacteraceae</taxon>
        <taxon>Actibacterium</taxon>
    </lineage>
</organism>
<reference evidence="2 3" key="1">
    <citation type="submission" date="2014-03" db="EMBL/GenBank/DDBJ databases">
        <title>Draft Genome Sequence of Actibacterium mucosum KCTC 23349, a Marine Alphaproteobacterium with Complex Ionic Requirements Isolated from Mediterranean Seawater at Malvarrosa Beach, Valencia, Spain.</title>
        <authorList>
            <person name="Arahal D.R."/>
            <person name="Shao Z."/>
            <person name="Lai Q."/>
            <person name="Pujalte M.J."/>
        </authorList>
    </citation>
    <scope>NUCLEOTIDE SEQUENCE [LARGE SCALE GENOMIC DNA]</scope>
    <source>
        <strain evidence="2 3">KCTC 23349</strain>
    </source>
</reference>
<evidence type="ECO:0000313" key="2">
    <source>
        <dbReference type="EMBL" id="KAJ55843.1"/>
    </source>
</evidence>
<evidence type="ECO:0000259" key="1">
    <source>
        <dbReference type="Pfam" id="PF08241"/>
    </source>
</evidence>
<dbReference type="OrthoDB" id="9805585at2"/>
<dbReference type="CDD" id="cd02440">
    <property type="entry name" value="AdoMet_MTases"/>
    <property type="match status" value="1"/>
</dbReference>
<protein>
    <recommendedName>
        <fullName evidence="1">Methyltransferase type 11 domain-containing protein</fullName>
    </recommendedName>
</protein>
<accession>A0A037ZIB4</accession>
<comment type="caution">
    <text evidence="2">The sequence shown here is derived from an EMBL/GenBank/DDBJ whole genome shotgun (WGS) entry which is preliminary data.</text>
</comment>
<dbReference type="InterPro" id="IPR029063">
    <property type="entry name" value="SAM-dependent_MTases_sf"/>
</dbReference>
<name>A0A037ZIB4_9RHOB</name>
<feature type="domain" description="Methyltransferase type 11" evidence="1">
    <location>
        <begin position="46"/>
        <end position="141"/>
    </location>
</feature>
<dbReference type="EMBL" id="JFKE01000003">
    <property type="protein sequence ID" value="KAJ55843.1"/>
    <property type="molecule type" value="Genomic_DNA"/>
</dbReference>
<dbReference type="AlphaFoldDB" id="A0A037ZIB4"/>
<sequence length="184" mass="19747">MPGDLRIFLGQLFRKPGEVVALAPSSEALAREMCRGLSPETGHVAELGPGTGKITRAILSAGVAEKNITAFELNPTFVDTLRGQFPAADIRRAPAQEVGNLPLGELDAVISGLPLLSMPNDVQRAIVEGTFRVLKPGGTFVQFTYGPVPPIAQCLREGLKLTWTKSAKIWGNLPPARVYTFRQG</sequence>
<keyword evidence="3" id="KW-1185">Reference proteome</keyword>
<gene>
    <name evidence="2" type="ORF">ACMU_08705</name>
</gene>